<dbReference type="PANTHER" id="PTHR12246">
    <property type="entry name" value="PALMITOYLTRANSFERASE ZDHHC16"/>
    <property type="match status" value="1"/>
</dbReference>
<dbReference type="EMBL" id="WVUK01000056">
    <property type="protein sequence ID" value="KAF7492899.1"/>
    <property type="molecule type" value="Genomic_DNA"/>
</dbReference>
<evidence type="ECO:0000256" key="6">
    <source>
        <dbReference type="ARBA" id="ARBA00023315"/>
    </source>
</evidence>
<evidence type="ECO:0000256" key="7">
    <source>
        <dbReference type="RuleBase" id="RU079119"/>
    </source>
</evidence>
<organism evidence="9">
    <name type="scientific">Sarcoptes scabiei</name>
    <name type="common">Itch mite</name>
    <name type="synonym">Acarus scabiei</name>
    <dbReference type="NCBI Taxonomy" id="52283"/>
    <lineage>
        <taxon>Eukaryota</taxon>
        <taxon>Metazoa</taxon>
        <taxon>Ecdysozoa</taxon>
        <taxon>Arthropoda</taxon>
        <taxon>Chelicerata</taxon>
        <taxon>Arachnida</taxon>
        <taxon>Acari</taxon>
        <taxon>Acariformes</taxon>
        <taxon>Sarcoptiformes</taxon>
        <taxon>Astigmata</taxon>
        <taxon>Psoroptidia</taxon>
        <taxon>Sarcoptoidea</taxon>
        <taxon>Sarcoptidae</taxon>
        <taxon>Sarcoptinae</taxon>
        <taxon>Sarcoptes</taxon>
    </lineage>
</organism>
<reference evidence="10" key="3">
    <citation type="submission" date="2022-06" db="UniProtKB">
        <authorList>
            <consortium name="EnsemblMetazoa"/>
        </authorList>
    </citation>
    <scope>IDENTIFICATION</scope>
</reference>
<comment type="similarity">
    <text evidence="7">Belongs to the DHHC palmitoyltransferase family.</text>
</comment>
<name>A0A834VF78_SARSC</name>
<feature type="transmembrane region" description="Helical" evidence="7">
    <location>
        <begin position="32"/>
        <end position="49"/>
    </location>
</feature>
<dbReference type="InterPro" id="IPR039859">
    <property type="entry name" value="PFA4/ZDH16/20/ERF2-like"/>
</dbReference>
<feature type="transmembrane region" description="Helical" evidence="7">
    <location>
        <begin position="234"/>
        <end position="257"/>
    </location>
</feature>
<dbReference type="GO" id="GO:0019706">
    <property type="term" value="F:protein-cysteine S-palmitoyltransferase activity"/>
    <property type="evidence" value="ECO:0007669"/>
    <property type="project" value="UniProtKB-EC"/>
</dbReference>
<comment type="subcellular location">
    <subcellularLocation>
        <location evidence="1">Membrane</location>
        <topology evidence="1">Multi-pass membrane protein</topology>
    </subcellularLocation>
</comment>
<evidence type="ECO:0000256" key="1">
    <source>
        <dbReference type="ARBA" id="ARBA00004141"/>
    </source>
</evidence>
<sequence>MIDIMAKLGSFEMFAALCVPFLVLFEILFSHSYILMIFAQYVLITILFIPEENSVAKVINIAVFEFFTFLAFAAHLRTMFTDPGAVPKGTATKEAIEQLGLIDGQVLYKCTKCCSIKPERAHHCSVCQRCIRKMDHHCPWVNNCVGENNQKFFVLFTFYIAIISIHALILVCNHFMKCLDNDWRLIDPNSSSISSSAALSLSNNRIDHQKNSNINLNKNGLHSSTTSATAPINIILLICVAFEGLLFAIFTLIMFVVQMQAIWNDETSIEQLKKETDKRWSRRQRWRSLRAVFGLKGFSIEWFSPFTKVEPLCYAIESPNYNV</sequence>
<keyword evidence="11" id="KW-1185">Reference proteome</keyword>
<proteinExistence type="inferred from homology"/>
<evidence type="ECO:0000259" key="8">
    <source>
        <dbReference type="Pfam" id="PF01529"/>
    </source>
</evidence>
<reference evidence="9" key="2">
    <citation type="submission" date="2020-01" db="EMBL/GenBank/DDBJ databases">
        <authorList>
            <person name="Korhonen P.K.K."/>
            <person name="Guangxu M.G."/>
            <person name="Wang T.W."/>
            <person name="Stroehlein A.J.S."/>
            <person name="Young N.D."/>
            <person name="Ang C.-S.A."/>
            <person name="Fernando D.W.F."/>
            <person name="Lu H.L."/>
            <person name="Taylor S.T."/>
            <person name="Ehtesham M.E.M."/>
            <person name="Najaraj S.H.N."/>
            <person name="Harsha G.H.G."/>
            <person name="Madugundu A.M."/>
            <person name="Renuse S.R."/>
            <person name="Holt D.H."/>
            <person name="Pandey A.P."/>
            <person name="Papenfuss A.P."/>
            <person name="Gasser R.B.G."/>
            <person name="Fischer K.F."/>
        </authorList>
    </citation>
    <scope>NUCLEOTIDE SEQUENCE</scope>
    <source>
        <strain evidence="9">SSS_KF_BRIS2020</strain>
    </source>
</reference>
<dbReference type="Pfam" id="PF01529">
    <property type="entry name" value="DHHC"/>
    <property type="match status" value="1"/>
</dbReference>
<reference evidence="11" key="1">
    <citation type="journal article" date="2020" name="PLoS Negl. Trop. Dis.">
        <title>High-quality nuclear genome for Sarcoptes scabiei-A critical resource for a neglected parasite.</title>
        <authorList>
            <person name="Korhonen P.K."/>
            <person name="Gasser R.B."/>
            <person name="Ma G."/>
            <person name="Wang T."/>
            <person name="Stroehlein A.J."/>
            <person name="Young N.D."/>
            <person name="Ang C.S."/>
            <person name="Fernando D.D."/>
            <person name="Lu H.C."/>
            <person name="Taylor S."/>
            <person name="Reynolds S.L."/>
            <person name="Mofiz E."/>
            <person name="Najaraj S.H."/>
            <person name="Gowda H."/>
            <person name="Madugundu A."/>
            <person name="Renuse S."/>
            <person name="Holt D."/>
            <person name="Pandey A."/>
            <person name="Papenfuss A.T."/>
            <person name="Fischer K."/>
        </authorList>
    </citation>
    <scope>NUCLEOTIDE SEQUENCE [LARGE SCALE GENOMIC DNA]</scope>
</reference>
<dbReference type="PROSITE" id="PS50216">
    <property type="entry name" value="DHHC"/>
    <property type="match status" value="1"/>
</dbReference>
<keyword evidence="5 7" id="KW-0472">Membrane</keyword>
<protein>
    <recommendedName>
        <fullName evidence="7">Palmitoyltransferase</fullName>
        <ecNumber evidence="7">2.3.1.225</ecNumber>
    </recommendedName>
</protein>
<keyword evidence="3 7" id="KW-0812">Transmembrane</keyword>
<feature type="transmembrane region" description="Helical" evidence="7">
    <location>
        <begin position="152"/>
        <end position="176"/>
    </location>
</feature>
<dbReference type="EC" id="2.3.1.225" evidence="7"/>
<evidence type="ECO:0000256" key="5">
    <source>
        <dbReference type="ARBA" id="ARBA00023136"/>
    </source>
</evidence>
<evidence type="ECO:0000256" key="2">
    <source>
        <dbReference type="ARBA" id="ARBA00022679"/>
    </source>
</evidence>
<evidence type="ECO:0000256" key="4">
    <source>
        <dbReference type="ARBA" id="ARBA00022989"/>
    </source>
</evidence>
<keyword evidence="6 7" id="KW-0012">Acyltransferase</keyword>
<gene>
    <name evidence="9" type="ORF">SSS_7729</name>
</gene>
<evidence type="ECO:0000256" key="3">
    <source>
        <dbReference type="ARBA" id="ARBA00022692"/>
    </source>
</evidence>
<comment type="catalytic activity">
    <reaction evidence="7">
        <text>L-cysteinyl-[protein] + hexadecanoyl-CoA = S-hexadecanoyl-L-cysteinyl-[protein] + CoA</text>
        <dbReference type="Rhea" id="RHEA:36683"/>
        <dbReference type="Rhea" id="RHEA-COMP:10131"/>
        <dbReference type="Rhea" id="RHEA-COMP:11032"/>
        <dbReference type="ChEBI" id="CHEBI:29950"/>
        <dbReference type="ChEBI" id="CHEBI:57287"/>
        <dbReference type="ChEBI" id="CHEBI:57379"/>
        <dbReference type="ChEBI" id="CHEBI:74151"/>
        <dbReference type="EC" id="2.3.1.225"/>
    </reaction>
</comment>
<dbReference type="AlphaFoldDB" id="A0A834VF78"/>
<dbReference type="Proteomes" id="UP000070412">
    <property type="component" value="Unassembled WGS sequence"/>
</dbReference>
<feature type="domain" description="Palmitoyltransferase DHHC" evidence="8">
    <location>
        <begin position="109"/>
        <end position="274"/>
    </location>
</feature>
<dbReference type="EnsemblMetazoa" id="SSS_7729s_mrna">
    <property type="protein sequence ID" value="KAF7492899.1"/>
    <property type="gene ID" value="SSS_7729"/>
</dbReference>
<keyword evidence="2 7" id="KW-0808">Transferase</keyword>
<evidence type="ECO:0000313" key="11">
    <source>
        <dbReference type="Proteomes" id="UP000070412"/>
    </source>
</evidence>
<evidence type="ECO:0000313" key="9">
    <source>
        <dbReference type="EMBL" id="KAF7492899.1"/>
    </source>
</evidence>
<accession>A0A834VF78</accession>
<evidence type="ECO:0000313" key="10">
    <source>
        <dbReference type="EnsemblMetazoa" id="KAF7492899.1"/>
    </source>
</evidence>
<feature type="transmembrane region" description="Helical" evidence="7">
    <location>
        <begin position="55"/>
        <end position="74"/>
    </location>
</feature>
<keyword evidence="4 7" id="KW-1133">Transmembrane helix</keyword>
<dbReference type="GO" id="GO:0016020">
    <property type="term" value="C:membrane"/>
    <property type="evidence" value="ECO:0007669"/>
    <property type="project" value="UniProtKB-SubCell"/>
</dbReference>
<comment type="domain">
    <text evidence="7">The DHHC domain is required for palmitoyltransferase activity.</text>
</comment>
<dbReference type="OrthoDB" id="331948at2759"/>
<dbReference type="InterPro" id="IPR001594">
    <property type="entry name" value="Palmitoyltrfase_DHHC"/>
</dbReference>